<dbReference type="EMBL" id="LLXS01000045">
    <property type="protein sequence ID" value="KRG39380.1"/>
    <property type="molecule type" value="Genomic_DNA"/>
</dbReference>
<feature type="domain" description="UvrD-like helicase C-terminal" evidence="7">
    <location>
        <begin position="529"/>
        <end position="594"/>
    </location>
</feature>
<dbReference type="GO" id="GO:0016787">
    <property type="term" value="F:hydrolase activity"/>
    <property type="evidence" value="ECO:0007669"/>
    <property type="project" value="UniProtKB-KW"/>
</dbReference>
<dbReference type="Pfam" id="PF13245">
    <property type="entry name" value="AAA_19"/>
    <property type="match status" value="1"/>
</dbReference>
<feature type="domain" description="UvrD-like helicase C-terminal" evidence="7">
    <location>
        <begin position="421"/>
        <end position="525"/>
    </location>
</feature>
<dbReference type="Pfam" id="PF08378">
    <property type="entry name" value="NERD"/>
    <property type="match status" value="1"/>
</dbReference>
<organism evidence="8 9">
    <name type="scientific">Stenotrophomonas pictorum JCM 9942</name>
    <dbReference type="NCBI Taxonomy" id="1236960"/>
    <lineage>
        <taxon>Bacteria</taxon>
        <taxon>Pseudomonadati</taxon>
        <taxon>Pseudomonadota</taxon>
        <taxon>Gammaproteobacteria</taxon>
        <taxon>Lysobacterales</taxon>
        <taxon>Lysobacteraceae</taxon>
        <taxon>Stenotrophomonas</taxon>
    </lineage>
</organism>
<protein>
    <recommendedName>
        <fullName evidence="5">DNA 3'-5' helicase II</fullName>
    </recommendedName>
</protein>
<evidence type="ECO:0000259" key="7">
    <source>
        <dbReference type="Pfam" id="PF13361"/>
    </source>
</evidence>
<evidence type="ECO:0000259" key="6">
    <source>
        <dbReference type="Pfam" id="PF08378"/>
    </source>
</evidence>
<dbReference type="InterPro" id="IPR027417">
    <property type="entry name" value="P-loop_NTPase"/>
</dbReference>
<evidence type="ECO:0000256" key="4">
    <source>
        <dbReference type="ARBA" id="ARBA00022840"/>
    </source>
</evidence>
<keyword evidence="3 8" id="KW-0347">Helicase</keyword>
<dbReference type="OrthoDB" id="7066673at2"/>
<dbReference type="Pfam" id="PF13361">
    <property type="entry name" value="UvrD_C"/>
    <property type="match status" value="2"/>
</dbReference>
<dbReference type="GO" id="GO:0005524">
    <property type="term" value="F:ATP binding"/>
    <property type="evidence" value="ECO:0007669"/>
    <property type="project" value="UniProtKB-KW"/>
</dbReference>
<dbReference type="Proteomes" id="UP000050836">
    <property type="component" value="Unassembled WGS sequence"/>
</dbReference>
<comment type="caution">
    <text evidence="8">The sequence shown here is derived from an EMBL/GenBank/DDBJ whole genome shotgun (WGS) entry which is preliminary data.</text>
</comment>
<evidence type="ECO:0000313" key="8">
    <source>
        <dbReference type="EMBL" id="KRG39380.1"/>
    </source>
</evidence>
<keyword evidence="1" id="KW-0547">Nucleotide-binding</keyword>
<evidence type="ECO:0000256" key="2">
    <source>
        <dbReference type="ARBA" id="ARBA00022801"/>
    </source>
</evidence>
<evidence type="ECO:0000256" key="5">
    <source>
        <dbReference type="ARBA" id="ARBA00034923"/>
    </source>
</evidence>
<sequence>MARLFPQFSACRFDTPGERRLAERLQRKLEDDYLVWCNVPVGPKAVYPDFIVLHPSRGLLVLEVKDWRVETVQAMDRTQAQIHVGGGIKKVVNPQLQARQYVLSVTSLLEKDPALKQAANTPYAGRLCMPYGWGAVLTRITRKQFNEAGWGEVLDPQRVICSDEMTESVEAEDFQQRLWDMFTQVFHCQLSLPQIDRVRGHLFPELRVNHMPGQFGLFSPEQDVLPDLMKVMDLQQEQLARSLGEGHRVIHGVAGSGKTMILAYRSLHIAQAVPKPVLILCFNRSLAARLRQIINERGGGGRVVVHHFHGWCGEMLTSYHLSKPAYGMDFDTRNEQMVSTLINGVEQGRVPRSQYAAILIDEGHDFEPDWFQLVVQMLDPASDSLLVLYDDAQSIYRPGPKRRAFSFSSVGIRAQGRTTILRLNYRNTAQVLAVARAFAQELLNARDADEDGVPQVLPESAGRHGPYPELRQCAHTGEEMRELVLALQQAAEERKSWSDMAVIYRTNYQAKALEQILQRAAIPFTSALSTQGRDALFASGDTVKLVSMHSSKGLEFPLVLIPGLGQLPLHNAEPAEEARLLYVAMTRALERLILLSDRPSDFSQRLATAITHARGALEGALVG</sequence>
<dbReference type="PANTHER" id="PTHR11070:SF2">
    <property type="entry name" value="ATP-DEPENDENT DNA HELICASE SRS2"/>
    <property type="match status" value="1"/>
</dbReference>
<keyword evidence="2" id="KW-0378">Hydrolase</keyword>
<dbReference type="AlphaFoldDB" id="A0A0R0ACZ0"/>
<accession>A0A0R0ACZ0</accession>
<evidence type="ECO:0000256" key="3">
    <source>
        <dbReference type="ARBA" id="ARBA00022806"/>
    </source>
</evidence>
<gene>
    <name evidence="8" type="ORF">ARC78_01255</name>
</gene>
<dbReference type="GO" id="GO:0043138">
    <property type="term" value="F:3'-5' DNA helicase activity"/>
    <property type="evidence" value="ECO:0007669"/>
    <property type="project" value="TreeGrafter"/>
</dbReference>
<dbReference type="CDD" id="cd18807">
    <property type="entry name" value="SF1_C_UvrD"/>
    <property type="match status" value="1"/>
</dbReference>
<dbReference type="InterPro" id="IPR011528">
    <property type="entry name" value="NERD"/>
</dbReference>
<dbReference type="InterPro" id="IPR000212">
    <property type="entry name" value="DNA_helicase_UvrD/REP"/>
</dbReference>
<feature type="domain" description="NERD" evidence="6">
    <location>
        <begin position="16"/>
        <end position="111"/>
    </location>
</feature>
<evidence type="ECO:0000313" key="9">
    <source>
        <dbReference type="Proteomes" id="UP000050836"/>
    </source>
</evidence>
<name>A0A0R0ACZ0_9GAMM</name>
<dbReference type="PANTHER" id="PTHR11070">
    <property type="entry name" value="UVRD / RECB / PCRA DNA HELICASE FAMILY MEMBER"/>
    <property type="match status" value="1"/>
</dbReference>
<keyword evidence="4" id="KW-0067">ATP-binding</keyword>
<proteinExistence type="predicted"/>
<dbReference type="GO" id="GO:0000725">
    <property type="term" value="P:recombinational repair"/>
    <property type="evidence" value="ECO:0007669"/>
    <property type="project" value="TreeGrafter"/>
</dbReference>
<evidence type="ECO:0000256" key="1">
    <source>
        <dbReference type="ARBA" id="ARBA00022741"/>
    </source>
</evidence>
<dbReference type="Gene3D" id="3.40.50.300">
    <property type="entry name" value="P-loop containing nucleotide triphosphate hydrolases"/>
    <property type="match status" value="2"/>
</dbReference>
<reference evidence="8 9" key="1">
    <citation type="submission" date="2015-10" db="EMBL/GenBank/DDBJ databases">
        <title>Genome sequencing and analysis of members of genus Stenotrophomonas.</title>
        <authorList>
            <person name="Patil P.P."/>
            <person name="Midha S."/>
            <person name="Patil P.B."/>
        </authorList>
    </citation>
    <scope>NUCLEOTIDE SEQUENCE [LARGE SCALE GENOMIC DNA]</scope>
    <source>
        <strain evidence="8 9">JCM 9942</strain>
    </source>
</reference>
<dbReference type="InterPro" id="IPR014017">
    <property type="entry name" value="DNA_helicase_UvrD-like_C"/>
</dbReference>
<dbReference type="SUPFAM" id="SSF52540">
    <property type="entry name" value="P-loop containing nucleoside triphosphate hydrolases"/>
    <property type="match status" value="1"/>
</dbReference>
<dbReference type="GO" id="GO:0003677">
    <property type="term" value="F:DNA binding"/>
    <property type="evidence" value="ECO:0007669"/>
    <property type="project" value="InterPro"/>
</dbReference>
<dbReference type="RefSeq" id="WP_054658353.1">
    <property type="nucleotide sequence ID" value="NZ_BAZI01000070.1"/>
</dbReference>
<keyword evidence="9" id="KW-1185">Reference proteome</keyword>